<dbReference type="Proteomes" id="UP000037432">
    <property type="component" value="Unassembled WGS sequence"/>
</dbReference>
<accession>A0A0J7Z825</accession>
<comment type="caution">
    <text evidence="1">The sequence shown here is derived from an EMBL/GenBank/DDBJ whole genome shotgun (WGS) entry which is preliminary data.</text>
</comment>
<gene>
    <name evidence="1" type="ORF">ACM01_23720</name>
</gene>
<sequence>MISSVGRLLRRVRLRRSLGTRSAVVSLGGGLSGEHCLYRGAGDGERAQFARDVLEFAAPAAGCVVHGDGLSWAGWNRSMPRVKVFEAYCATTVGG</sequence>
<dbReference type="AlphaFoldDB" id="A0A0J7Z825"/>
<proteinExistence type="predicted"/>
<organism evidence="1 2">
    <name type="scientific">Streptomyces viridochromogenes</name>
    <dbReference type="NCBI Taxonomy" id="1938"/>
    <lineage>
        <taxon>Bacteria</taxon>
        <taxon>Bacillati</taxon>
        <taxon>Actinomycetota</taxon>
        <taxon>Actinomycetes</taxon>
        <taxon>Kitasatosporales</taxon>
        <taxon>Streptomycetaceae</taxon>
        <taxon>Streptomyces</taxon>
    </lineage>
</organism>
<evidence type="ECO:0000313" key="1">
    <source>
        <dbReference type="EMBL" id="KMS72351.1"/>
    </source>
</evidence>
<protein>
    <submittedName>
        <fullName evidence="1">Uncharacterized protein</fullName>
    </submittedName>
</protein>
<dbReference type="EMBL" id="LFNT01000028">
    <property type="protein sequence ID" value="KMS72351.1"/>
    <property type="molecule type" value="Genomic_DNA"/>
</dbReference>
<dbReference type="PATRIC" id="fig|1938.3.peg.4575"/>
<evidence type="ECO:0000313" key="2">
    <source>
        <dbReference type="Proteomes" id="UP000037432"/>
    </source>
</evidence>
<reference evidence="1 2" key="1">
    <citation type="submission" date="2015-06" db="EMBL/GenBank/DDBJ databases">
        <authorList>
            <person name="Ju K.-S."/>
            <person name="Doroghazi J.R."/>
            <person name="Metcalf W.W."/>
        </authorList>
    </citation>
    <scope>NUCLEOTIDE SEQUENCE [LARGE SCALE GENOMIC DNA]</scope>
    <source>
        <strain evidence="1 2">NRRL 3414</strain>
    </source>
</reference>
<name>A0A0J7Z825_STRVR</name>